<protein>
    <submittedName>
        <fullName evidence="1">AAA family ATPase</fullName>
    </submittedName>
</protein>
<proteinExistence type="predicted"/>
<gene>
    <name evidence="1" type="ORF">RJC98_19060</name>
</gene>
<evidence type="ECO:0000313" key="1">
    <source>
        <dbReference type="EMBL" id="MDR9877287.1"/>
    </source>
</evidence>
<accession>A0ACC6LFM2</accession>
<reference evidence="1" key="1">
    <citation type="submission" date="2023-07" db="EMBL/GenBank/DDBJ databases">
        <title>Bioagumentation of soil contaminated with hydrocarbons using Pseudomonas poae 7b strain.</title>
        <authorList>
            <person name="Kumor A."/>
        </authorList>
    </citation>
    <scope>NUCLEOTIDE SEQUENCE</scope>
    <source>
        <strain evidence="1">7b</strain>
    </source>
</reference>
<dbReference type="Proteomes" id="UP001244872">
    <property type="component" value="Unassembled WGS sequence"/>
</dbReference>
<organism evidence="1 2">
    <name type="scientific">Pseudomonas allii</name>
    <dbReference type="NCBI Taxonomy" id="2740531"/>
    <lineage>
        <taxon>Bacteria</taxon>
        <taxon>Pseudomonadati</taxon>
        <taxon>Pseudomonadota</taxon>
        <taxon>Gammaproteobacteria</taxon>
        <taxon>Pseudomonadales</taxon>
        <taxon>Pseudomonadaceae</taxon>
        <taxon>Pseudomonas</taxon>
    </lineage>
</organism>
<evidence type="ECO:0000313" key="2">
    <source>
        <dbReference type="Proteomes" id="UP001244872"/>
    </source>
</evidence>
<comment type="caution">
    <text evidence="1">The sequence shown here is derived from an EMBL/GenBank/DDBJ whole genome shotgun (WGS) entry which is preliminary data.</text>
</comment>
<keyword evidence="2" id="KW-1185">Reference proteome</keyword>
<name>A0ACC6LFM2_9PSED</name>
<dbReference type="EMBL" id="JAVLRO010000007">
    <property type="protein sequence ID" value="MDR9877287.1"/>
    <property type="molecule type" value="Genomic_DNA"/>
</dbReference>
<sequence length="777" mass="87296">MQFFERGNEPPPRFFNGKSASDARRRLVHFFKLDSVERAQTRLYDHALGLKDGSVFDGLGRLFRGKCAFCETQDSTLPYRFRPQASATPEGINGHLYYTWLANAWENIYPICLRCVPHQPEYFPVAGKRAPLPTIKQLEEYAVEGQGLWRHYPIGEVGLLLDPCRNERFYNHFFVSVYGTLIDTSARGGLTIEHFKLNREDLVSERNMALRKYRLALLTQGVHELRHSKASSHPLFDFANMEFGGLWYLQCRQIVGYLSKALRRELPLSRSQMGNTFRALFRHERFDAYRARLLNWIEERDFGRLSGGGKSKPAHREVGPTPANSHRAVYPSLRSIELTHFKAIDHLKLQLVQQPPESILSSDPVLPAMLILGENATGKSSILEATALALSDLKTRKSALPNLGELVLNPSYLGVPEQLPMARAKICLGFDEGLDTVLETDGSTWTSGVRHLHPPVFAYGAFRQYQKNSAPYKPGPGISNLFDSARPLPDPESWLLGLDEKQDFHIVARALRVIMAVDGEHDVIAKSADHTRCLIVTQHGGVETTTPLSHASSGYRSVLAMVCDIMRRLMDRSTNPQYQSLENARAIVLIDEVEAHLHPRWKIQIMSALRKALPKVTFIATSHDPLCVRGMHNGEVVVMHRTASAMNKDGGKQLAQVEQLLDLPDITQLTIEQLLTSDFFSLASTDQPLMNLKLAQLADLLSASNNNGQLDPEERQVVDLFKQEISDVLPVGSTEGQRLVQEAVAEFLQKRIAASRKDLQEFEAAAKRKILAVLEGF</sequence>